<evidence type="ECO:0000256" key="6">
    <source>
        <dbReference type="ARBA" id="ARBA00022825"/>
    </source>
</evidence>
<keyword evidence="2" id="KW-0964">Secreted</keyword>
<evidence type="ECO:0000256" key="4">
    <source>
        <dbReference type="ARBA" id="ARBA00022729"/>
    </source>
</evidence>
<dbReference type="InterPro" id="IPR015500">
    <property type="entry name" value="Peptidase_S8_subtilisin-rel"/>
</dbReference>
<feature type="active site" description="Charge relay system" evidence="7">
    <location>
        <position position="584"/>
    </location>
</feature>
<dbReference type="SUPFAM" id="SSF52743">
    <property type="entry name" value="Subtilisin-like"/>
    <property type="match status" value="1"/>
</dbReference>
<dbReference type="PROSITE" id="PS00136">
    <property type="entry name" value="SUBTILASE_ASP"/>
    <property type="match status" value="1"/>
</dbReference>
<keyword evidence="4 8" id="KW-0732">Signal</keyword>
<keyword evidence="5 7" id="KW-0378">Hydrolase</keyword>
<feature type="active site" description="Charge relay system" evidence="7">
    <location>
        <position position="245"/>
    </location>
</feature>
<dbReference type="PROSITE" id="PS51892">
    <property type="entry name" value="SUBTILASE"/>
    <property type="match status" value="1"/>
</dbReference>
<feature type="domain" description="PA" evidence="10">
    <location>
        <begin position="413"/>
        <end position="475"/>
    </location>
</feature>
<dbReference type="Pfam" id="PF00082">
    <property type="entry name" value="Peptidase_S8"/>
    <property type="match status" value="1"/>
</dbReference>
<dbReference type="InterPro" id="IPR022398">
    <property type="entry name" value="Peptidase_S8_His-AS"/>
</dbReference>
<dbReference type="Proteomes" id="UP001521116">
    <property type="component" value="Unassembled WGS sequence"/>
</dbReference>
<evidence type="ECO:0000259" key="9">
    <source>
        <dbReference type="Pfam" id="PF00082"/>
    </source>
</evidence>
<evidence type="ECO:0000256" key="8">
    <source>
        <dbReference type="SAM" id="SignalP"/>
    </source>
</evidence>
<dbReference type="InterPro" id="IPR000209">
    <property type="entry name" value="Peptidase_S8/S53_dom"/>
</dbReference>
<dbReference type="CDD" id="cd07489">
    <property type="entry name" value="Peptidases_S8_5"/>
    <property type="match status" value="1"/>
</dbReference>
<evidence type="ECO:0000259" key="10">
    <source>
        <dbReference type="Pfam" id="PF02225"/>
    </source>
</evidence>
<accession>A0ABR3SIX8</accession>
<proteinExistence type="inferred from homology"/>
<feature type="domain" description="C5a peptidase/Subtilisin-like protease SBT2-like Fn3-like" evidence="11">
    <location>
        <begin position="662"/>
        <end position="781"/>
    </location>
</feature>
<protein>
    <recommendedName>
        <fullName evidence="14">Subtilisin-like protease</fullName>
    </recommendedName>
</protein>
<feature type="domain" description="Peptidase S8/S53" evidence="9">
    <location>
        <begin position="184"/>
        <end position="623"/>
    </location>
</feature>
<evidence type="ECO:0000313" key="13">
    <source>
        <dbReference type="Proteomes" id="UP001521116"/>
    </source>
</evidence>
<gene>
    <name evidence="12" type="ORF">SLS56_009137</name>
</gene>
<organism evidence="12 13">
    <name type="scientific">Neofusicoccum ribis</name>
    <dbReference type="NCBI Taxonomy" id="45134"/>
    <lineage>
        <taxon>Eukaryota</taxon>
        <taxon>Fungi</taxon>
        <taxon>Dikarya</taxon>
        <taxon>Ascomycota</taxon>
        <taxon>Pezizomycotina</taxon>
        <taxon>Dothideomycetes</taxon>
        <taxon>Dothideomycetes incertae sedis</taxon>
        <taxon>Botryosphaeriales</taxon>
        <taxon>Botryosphaeriaceae</taxon>
        <taxon>Neofusicoccum</taxon>
    </lineage>
</organism>
<evidence type="ECO:0000256" key="1">
    <source>
        <dbReference type="ARBA" id="ARBA00011073"/>
    </source>
</evidence>
<dbReference type="Pfam" id="PF02225">
    <property type="entry name" value="PA"/>
    <property type="match status" value="1"/>
</dbReference>
<evidence type="ECO:0000313" key="12">
    <source>
        <dbReference type="EMBL" id="KAL1621601.1"/>
    </source>
</evidence>
<reference evidence="12 13" key="1">
    <citation type="submission" date="2024-02" db="EMBL/GenBank/DDBJ databases">
        <title>De novo assembly and annotation of 12 fungi associated with fruit tree decline syndrome in Ontario, Canada.</title>
        <authorList>
            <person name="Sulman M."/>
            <person name="Ellouze W."/>
            <person name="Ilyukhin E."/>
        </authorList>
    </citation>
    <scope>NUCLEOTIDE SEQUENCE [LARGE SCALE GENOMIC DNA]</scope>
    <source>
        <strain evidence="12 13">M1-105</strain>
    </source>
</reference>
<feature type="signal peptide" evidence="8">
    <location>
        <begin position="1"/>
        <end position="23"/>
    </location>
</feature>
<keyword evidence="3 7" id="KW-0645">Protease</keyword>
<dbReference type="PANTHER" id="PTHR43806:SF66">
    <property type="entry name" value="SERIN ENDOPEPTIDASE"/>
    <property type="match status" value="1"/>
</dbReference>
<evidence type="ECO:0000259" key="11">
    <source>
        <dbReference type="Pfam" id="PF06280"/>
    </source>
</evidence>
<dbReference type="InterPro" id="IPR003137">
    <property type="entry name" value="PA_domain"/>
</dbReference>
<name>A0ABR3SIX8_9PEZI</name>
<dbReference type="PROSITE" id="PS00137">
    <property type="entry name" value="SUBTILASE_HIS"/>
    <property type="match status" value="1"/>
</dbReference>
<dbReference type="PANTHER" id="PTHR43806">
    <property type="entry name" value="PEPTIDASE S8"/>
    <property type="match status" value="1"/>
</dbReference>
<evidence type="ECO:0008006" key="14">
    <source>
        <dbReference type="Google" id="ProtNLM"/>
    </source>
</evidence>
<comment type="similarity">
    <text evidence="1 7">Belongs to the peptidase S8 family.</text>
</comment>
<evidence type="ECO:0000256" key="2">
    <source>
        <dbReference type="ARBA" id="ARBA00022512"/>
    </source>
</evidence>
<dbReference type="PRINTS" id="PR00723">
    <property type="entry name" value="SUBTILISIN"/>
</dbReference>
<sequence length="946" mass="100660">MATLCTPLIRLMLFAAFILQAYAYDGDANTIPATLNAFGQGFIAEFENARNVEPQAAMAVMRQVNEATAGGLGPVEITKRLDFTSNIFSGASFAVTAVNGPADDDEFRRALEDVPEIKAVYPINTYYLTGSEMRASPYGSGDVFEEQLERRQEPGTSPQDSIDTILSTHVMTGVDRLHAENITGAGVKIAILDTGIDYLHPALGAGFGAGFKVVGGTDLVGDKYNGSSNVPASPDNDPLVTCSDHGTHVSGIIGANPYRYNVTGVAPDAELEMYRVFGCSGGVNTDIGVNASLQAYNSGADIIHASIGGNGGWSDDAWAVVVDRINGNGTLYTLSAGNSGNNVGIFGPNSLGGGSQTPLIGAVDNTQTPELLLNATYRIGDEQVQDFQFAPGWPQNFTEDQELYALSFDDDDSSDACEELPDSTPDLSNRIVLVRRRIRCSTGTKITNVQRAGGRYILVYNIADDNPILPLSYLDNSGDRYEWRQKEDGPLLQGVGMVGNAVGQKWIDNLKNGSRVTATLPTSVDNKQLRYKVNNQTGGRMSRFTSWGPTYEAQPGVTVSGPGGNILSTLSRRVGGYGTYSGTSMSAPFLAGVAALIKSANPSISVPEIISRLAVTANPMPFNDNSTTAFDYLAPVFQQGGGLVDAYQAVKGTTLLNASSLNFNDTAFTNSPQHFTISNAGTESLTYNLSHIGAGTVYALPEGDLGTNSPLGLNDDRFVSGLSKAFATVTINPTTVDIAAGDSATISVDLSFPDLDRRRIPLVSGYIAANASDGTSVTLPYNGLASALRNAIVLDPNTEGNYLIAATNASLNTTNFLQPAPPGSGSVLSVPKLTDTSLLNEVVLPGVQFILAMGSRRVDFDVLRANSSENVGTAVVLNPSPLYVRSYTRASANVRLFYGMLANMTYVPEGEYKFLVRALRITGDPENLDDYDSFTTDPFFLRYTEQ</sequence>
<evidence type="ECO:0000256" key="7">
    <source>
        <dbReference type="PROSITE-ProRule" id="PRU01240"/>
    </source>
</evidence>
<dbReference type="EMBL" id="JAJVDC020000149">
    <property type="protein sequence ID" value="KAL1621601.1"/>
    <property type="molecule type" value="Genomic_DNA"/>
</dbReference>
<dbReference type="Gene3D" id="3.40.50.200">
    <property type="entry name" value="Peptidase S8/S53 domain"/>
    <property type="match status" value="2"/>
</dbReference>
<dbReference type="InterPro" id="IPR023827">
    <property type="entry name" value="Peptidase_S8_Asp-AS"/>
</dbReference>
<dbReference type="InterPro" id="IPR034187">
    <property type="entry name" value="Peptidases_S8_5"/>
</dbReference>
<evidence type="ECO:0000256" key="5">
    <source>
        <dbReference type="ARBA" id="ARBA00022801"/>
    </source>
</evidence>
<comment type="caution">
    <text evidence="12">The sequence shown here is derived from an EMBL/GenBank/DDBJ whole genome shotgun (WGS) entry which is preliminary data.</text>
</comment>
<feature type="chain" id="PRO_5047444925" description="Subtilisin-like protease" evidence="8">
    <location>
        <begin position="24"/>
        <end position="946"/>
    </location>
</feature>
<dbReference type="Pfam" id="PF06280">
    <property type="entry name" value="fn3_5"/>
    <property type="match status" value="1"/>
</dbReference>
<keyword evidence="6 7" id="KW-0720">Serine protease</keyword>
<dbReference type="InterPro" id="IPR050131">
    <property type="entry name" value="Peptidase_S8_subtilisin-like"/>
</dbReference>
<keyword evidence="2" id="KW-0134">Cell wall</keyword>
<keyword evidence="13" id="KW-1185">Reference proteome</keyword>
<dbReference type="InterPro" id="IPR036852">
    <property type="entry name" value="Peptidase_S8/S53_dom_sf"/>
</dbReference>
<evidence type="ECO:0000256" key="3">
    <source>
        <dbReference type="ARBA" id="ARBA00022670"/>
    </source>
</evidence>
<dbReference type="InterPro" id="IPR010435">
    <property type="entry name" value="C5a/SBT2-like_Fn3"/>
</dbReference>
<feature type="active site" description="Charge relay system" evidence="7">
    <location>
        <position position="193"/>
    </location>
</feature>